<accession>A0A3N4JKP8</accession>
<keyword evidence="2" id="KW-1185">Reference proteome</keyword>
<name>A0A3N4JKP8_9PEZI</name>
<protein>
    <submittedName>
        <fullName evidence="1">Uncharacterized protein</fullName>
    </submittedName>
</protein>
<gene>
    <name evidence="1" type="ORF">L873DRAFT_1789961</name>
</gene>
<dbReference type="EMBL" id="ML120392">
    <property type="protein sequence ID" value="RPA98833.1"/>
    <property type="molecule type" value="Genomic_DNA"/>
</dbReference>
<evidence type="ECO:0000313" key="1">
    <source>
        <dbReference type="EMBL" id="RPA98833.1"/>
    </source>
</evidence>
<dbReference type="STRING" id="1336337.A0A3N4JKP8"/>
<proteinExistence type="predicted"/>
<organism evidence="1 2">
    <name type="scientific">Choiromyces venosus 120613-1</name>
    <dbReference type="NCBI Taxonomy" id="1336337"/>
    <lineage>
        <taxon>Eukaryota</taxon>
        <taxon>Fungi</taxon>
        <taxon>Dikarya</taxon>
        <taxon>Ascomycota</taxon>
        <taxon>Pezizomycotina</taxon>
        <taxon>Pezizomycetes</taxon>
        <taxon>Pezizales</taxon>
        <taxon>Tuberaceae</taxon>
        <taxon>Choiromyces</taxon>
    </lineage>
</organism>
<dbReference type="AlphaFoldDB" id="A0A3N4JKP8"/>
<dbReference type="Proteomes" id="UP000276215">
    <property type="component" value="Unassembled WGS sequence"/>
</dbReference>
<evidence type="ECO:0000313" key="2">
    <source>
        <dbReference type="Proteomes" id="UP000276215"/>
    </source>
</evidence>
<reference evidence="1 2" key="1">
    <citation type="journal article" date="2018" name="Nat. Ecol. Evol.">
        <title>Pezizomycetes genomes reveal the molecular basis of ectomycorrhizal truffle lifestyle.</title>
        <authorList>
            <person name="Murat C."/>
            <person name="Payen T."/>
            <person name="Noel B."/>
            <person name="Kuo A."/>
            <person name="Morin E."/>
            <person name="Chen J."/>
            <person name="Kohler A."/>
            <person name="Krizsan K."/>
            <person name="Balestrini R."/>
            <person name="Da Silva C."/>
            <person name="Montanini B."/>
            <person name="Hainaut M."/>
            <person name="Levati E."/>
            <person name="Barry K.W."/>
            <person name="Belfiori B."/>
            <person name="Cichocki N."/>
            <person name="Clum A."/>
            <person name="Dockter R.B."/>
            <person name="Fauchery L."/>
            <person name="Guy J."/>
            <person name="Iotti M."/>
            <person name="Le Tacon F."/>
            <person name="Lindquist E.A."/>
            <person name="Lipzen A."/>
            <person name="Malagnac F."/>
            <person name="Mello A."/>
            <person name="Molinier V."/>
            <person name="Miyauchi S."/>
            <person name="Poulain J."/>
            <person name="Riccioni C."/>
            <person name="Rubini A."/>
            <person name="Sitrit Y."/>
            <person name="Splivallo R."/>
            <person name="Traeger S."/>
            <person name="Wang M."/>
            <person name="Zifcakova L."/>
            <person name="Wipf D."/>
            <person name="Zambonelli A."/>
            <person name="Paolocci F."/>
            <person name="Nowrousian M."/>
            <person name="Ottonello S."/>
            <person name="Baldrian P."/>
            <person name="Spatafora J.W."/>
            <person name="Henrissat B."/>
            <person name="Nagy L.G."/>
            <person name="Aury J.M."/>
            <person name="Wincker P."/>
            <person name="Grigoriev I.V."/>
            <person name="Bonfante P."/>
            <person name="Martin F.M."/>
        </authorList>
    </citation>
    <scope>NUCLEOTIDE SEQUENCE [LARGE SCALE GENOMIC DNA]</scope>
    <source>
        <strain evidence="1 2">120613-1</strain>
    </source>
</reference>
<dbReference type="OrthoDB" id="9991317at2759"/>
<sequence>MTPEDHTERPLFLIVYQKQLRLKHAITGDRESIERAAELSGQALVIRMSSDHPSRAELLHDHGHDLLYYFGEVVPLEARDLIIKVDLEAWSLLKASFRTRIMAARRIGLMSHLQRKYDFGAFILEQAWVDQKDQQHNLSNLDDIATAAVALVLNAGKSAYHALKLLELGRGVTIDFTIDRRSDLSALRSTSPELYDAFNSLRIQIDAPVGASAGIVDTGKVP</sequence>